<dbReference type="Proteomes" id="UP000051036">
    <property type="component" value="Unassembled WGS sequence"/>
</dbReference>
<evidence type="ECO:0000313" key="1">
    <source>
        <dbReference type="EMBL" id="KRL88677.1"/>
    </source>
</evidence>
<sequence>MRNSGRIEYVSSGAHAEYHVSGAELMNLFFRENAVKPLVKGFETLGLIFTNRYPRKD</sequence>
<gene>
    <name evidence="1" type="ORF">FC46_GL001430</name>
</gene>
<keyword evidence="2" id="KW-1185">Reference proteome</keyword>
<accession>A0A0R1UD71</accession>
<dbReference type="PATRIC" id="fig|1423763.3.peg.1452"/>
<proteinExistence type="predicted"/>
<name>A0A0R1UD71_9LACO</name>
<reference evidence="1 2" key="1">
    <citation type="journal article" date="2015" name="Genome Announc.">
        <title>Expanding the biotechnology potential of lactobacilli through comparative genomics of 213 strains and associated genera.</title>
        <authorList>
            <person name="Sun Z."/>
            <person name="Harris H.M."/>
            <person name="McCann A."/>
            <person name="Guo C."/>
            <person name="Argimon S."/>
            <person name="Zhang W."/>
            <person name="Yang X."/>
            <person name="Jeffery I.B."/>
            <person name="Cooney J.C."/>
            <person name="Kagawa T.F."/>
            <person name="Liu W."/>
            <person name="Song Y."/>
            <person name="Salvetti E."/>
            <person name="Wrobel A."/>
            <person name="Rasinkangas P."/>
            <person name="Parkhill J."/>
            <person name="Rea M.C."/>
            <person name="O'Sullivan O."/>
            <person name="Ritari J."/>
            <person name="Douillard F.P."/>
            <person name="Paul Ross R."/>
            <person name="Yang R."/>
            <person name="Briner A.E."/>
            <person name="Felis G.E."/>
            <person name="de Vos W.M."/>
            <person name="Barrangou R."/>
            <person name="Klaenhammer T.R."/>
            <person name="Caufield P.W."/>
            <person name="Cui Y."/>
            <person name="Zhang H."/>
            <person name="O'Toole P.W."/>
        </authorList>
    </citation>
    <scope>NUCLEOTIDE SEQUENCE [LARGE SCALE GENOMIC DNA]</scope>
    <source>
        <strain evidence="1 2">DSM 16043</strain>
    </source>
</reference>
<evidence type="ECO:0000313" key="2">
    <source>
        <dbReference type="Proteomes" id="UP000051036"/>
    </source>
</evidence>
<protein>
    <submittedName>
        <fullName evidence="1">Uncharacterized protein</fullName>
    </submittedName>
</protein>
<dbReference type="AlphaFoldDB" id="A0A0R1UD71"/>
<dbReference type="EMBL" id="AZFM01000044">
    <property type="protein sequence ID" value="KRL88677.1"/>
    <property type="molecule type" value="Genomic_DNA"/>
</dbReference>
<organism evidence="1 2">
    <name type="scientific">Lactobacillus kalixensis DSM 16043</name>
    <dbReference type="NCBI Taxonomy" id="1423763"/>
    <lineage>
        <taxon>Bacteria</taxon>
        <taxon>Bacillati</taxon>
        <taxon>Bacillota</taxon>
        <taxon>Bacilli</taxon>
        <taxon>Lactobacillales</taxon>
        <taxon>Lactobacillaceae</taxon>
        <taxon>Lactobacillus</taxon>
    </lineage>
</organism>
<dbReference type="STRING" id="1423763.FC46_GL001430"/>
<comment type="caution">
    <text evidence="1">The sequence shown here is derived from an EMBL/GenBank/DDBJ whole genome shotgun (WGS) entry which is preliminary data.</text>
</comment>